<sequence length="110" mass="12819">MMTKLIEYKSKTISRGCVFRFPAIWPYESYIDLLVVDIPDEGSGYSLVVTTGHKAGLILVRLPNECESVSNRSISNQWILDNWNKWIYPDCNLEDILIIEHYDEPMYTIE</sequence>
<evidence type="ECO:0000313" key="3">
    <source>
        <dbReference type="Proteomes" id="UP000269665"/>
    </source>
</evidence>
<feature type="domain" description="Immunity protein 45" evidence="1">
    <location>
        <begin position="5"/>
        <end position="98"/>
    </location>
</feature>
<organism evidence="2 3">
    <name type="scientific">Pectobacterium parmentieri</name>
    <dbReference type="NCBI Taxonomy" id="1905730"/>
    <lineage>
        <taxon>Bacteria</taxon>
        <taxon>Pseudomonadati</taxon>
        <taxon>Pseudomonadota</taxon>
        <taxon>Gammaproteobacteria</taxon>
        <taxon>Enterobacterales</taxon>
        <taxon>Pectobacteriaceae</taxon>
        <taxon>Pectobacterium</taxon>
    </lineage>
</organism>
<protein>
    <recommendedName>
        <fullName evidence="1">Immunity protein 45 domain-containing protein</fullName>
    </recommendedName>
</protein>
<dbReference type="OrthoDB" id="1149257at2"/>
<dbReference type="EMBL" id="PSZG01000001">
    <property type="protein sequence ID" value="RKO78248.1"/>
    <property type="molecule type" value="Genomic_DNA"/>
</dbReference>
<gene>
    <name evidence="2" type="ORF">C5E00_16420</name>
</gene>
<dbReference type="Proteomes" id="UP000269665">
    <property type="component" value="Unassembled WGS sequence"/>
</dbReference>
<dbReference type="RefSeq" id="WP_082218663.1">
    <property type="nucleotide sequence ID" value="NZ_CP015749.1"/>
</dbReference>
<evidence type="ECO:0000259" key="1">
    <source>
        <dbReference type="Pfam" id="PF15572"/>
    </source>
</evidence>
<dbReference type="Pfam" id="PF15572">
    <property type="entry name" value="Imm45"/>
    <property type="match status" value="1"/>
</dbReference>
<name>A0A8B3FJT7_PECPM</name>
<dbReference type="InterPro" id="IPR029077">
    <property type="entry name" value="Imm45"/>
</dbReference>
<proteinExistence type="predicted"/>
<dbReference type="GeneID" id="45852392"/>
<reference evidence="2 3" key="1">
    <citation type="journal article" date="2018" name="BMC Genomics">
        <title>High genomic variability in the plant pathogenic bacterium Pectobacterium parmentieri deciphered from de novo assembled complete genomes.</title>
        <authorList>
            <person name="Zoledowska S."/>
            <person name="Motyka-Pomagruk A."/>
            <person name="Sledz W."/>
            <person name="Mengoni A."/>
            <person name="Lojkowska E."/>
        </authorList>
    </citation>
    <scope>NUCLEOTIDE SEQUENCE [LARGE SCALE GENOMIC DNA]</scope>
    <source>
        <strain evidence="2 3">IFB5626</strain>
    </source>
</reference>
<comment type="caution">
    <text evidence="2">The sequence shown here is derived from an EMBL/GenBank/DDBJ whole genome shotgun (WGS) entry which is preliminary data.</text>
</comment>
<accession>A0A8B3FJT7</accession>
<dbReference type="AlphaFoldDB" id="A0A8B3FJT7"/>
<evidence type="ECO:0000313" key="2">
    <source>
        <dbReference type="EMBL" id="RKO78248.1"/>
    </source>
</evidence>